<evidence type="ECO:0000256" key="7">
    <source>
        <dbReference type="ARBA" id="ARBA00035120"/>
    </source>
</evidence>
<evidence type="ECO:0000256" key="6">
    <source>
        <dbReference type="ARBA" id="ARBA00023136"/>
    </source>
</evidence>
<comment type="catalytic activity">
    <reaction evidence="8">
        <text>fluoride(in) = fluoride(out)</text>
        <dbReference type="Rhea" id="RHEA:76159"/>
        <dbReference type="ChEBI" id="CHEBI:17051"/>
    </reaction>
    <physiologicalReaction direction="left-to-right" evidence="8">
        <dbReference type="Rhea" id="RHEA:76160"/>
    </physiologicalReaction>
</comment>
<keyword evidence="6 9" id="KW-0472">Membrane</keyword>
<dbReference type="AlphaFoldDB" id="A0A7S0PIT1"/>
<evidence type="ECO:0008006" key="11">
    <source>
        <dbReference type="Google" id="ProtNLM"/>
    </source>
</evidence>
<evidence type="ECO:0000256" key="5">
    <source>
        <dbReference type="ARBA" id="ARBA00022989"/>
    </source>
</evidence>
<evidence type="ECO:0000256" key="2">
    <source>
        <dbReference type="ARBA" id="ARBA00004651"/>
    </source>
</evidence>
<comment type="subcellular location">
    <subcellularLocation>
        <location evidence="2">Cell membrane</location>
        <topology evidence="2">Multi-pass membrane protein</topology>
    </subcellularLocation>
</comment>
<evidence type="ECO:0000256" key="8">
    <source>
        <dbReference type="ARBA" id="ARBA00035585"/>
    </source>
</evidence>
<dbReference type="PANTHER" id="PTHR28259">
    <property type="entry name" value="FLUORIDE EXPORT PROTEIN 1-RELATED"/>
    <property type="match status" value="1"/>
</dbReference>
<evidence type="ECO:0000256" key="1">
    <source>
        <dbReference type="ARBA" id="ARBA00002598"/>
    </source>
</evidence>
<accession>A0A7S0PIT1</accession>
<sequence length="161" mass="16808">MSAADACAIGVGAVCGALSRYQVGRVAADKIAKNEKLQAFAGWHTAGINVAGSFALGAITAFPSSPLSLGDPGIRPAVKTLSLSKPTSLQHRIHLSPRTKLMLGIGFCGSFTTFSTYSVDIMNMIHKGETAKACAYGFTNNAAGVIAAFAGYAIVRKFFRF</sequence>
<dbReference type="EMBL" id="HBEU01000747">
    <property type="protein sequence ID" value="CAD8574352.1"/>
    <property type="molecule type" value="Transcribed_RNA"/>
</dbReference>
<dbReference type="PANTHER" id="PTHR28259:SF1">
    <property type="entry name" value="FLUORIDE EXPORT PROTEIN 1-RELATED"/>
    <property type="match status" value="1"/>
</dbReference>
<dbReference type="InterPro" id="IPR003691">
    <property type="entry name" value="FluC"/>
</dbReference>
<dbReference type="GO" id="GO:0005886">
    <property type="term" value="C:plasma membrane"/>
    <property type="evidence" value="ECO:0007669"/>
    <property type="project" value="UniProtKB-SubCell"/>
</dbReference>
<comment type="similarity">
    <text evidence="7">Belongs to the fluoride channel Fluc/FEX (TC 1.A.43) family.</text>
</comment>
<feature type="transmembrane region" description="Helical" evidence="9">
    <location>
        <begin position="138"/>
        <end position="155"/>
    </location>
</feature>
<proteinExistence type="inferred from homology"/>
<dbReference type="HAMAP" id="MF_00454">
    <property type="entry name" value="FluC"/>
    <property type="match status" value="1"/>
</dbReference>
<dbReference type="GO" id="GO:1903425">
    <property type="term" value="F:fluoride transmembrane transporter activity"/>
    <property type="evidence" value="ECO:0007669"/>
    <property type="project" value="TreeGrafter"/>
</dbReference>
<feature type="transmembrane region" description="Helical" evidence="9">
    <location>
        <begin position="101"/>
        <end position="118"/>
    </location>
</feature>
<evidence type="ECO:0000313" key="10">
    <source>
        <dbReference type="EMBL" id="CAD8574352.1"/>
    </source>
</evidence>
<evidence type="ECO:0000256" key="4">
    <source>
        <dbReference type="ARBA" id="ARBA00022692"/>
    </source>
</evidence>
<evidence type="ECO:0000256" key="3">
    <source>
        <dbReference type="ARBA" id="ARBA00022475"/>
    </source>
</evidence>
<reference evidence="10" key="1">
    <citation type="submission" date="2021-01" db="EMBL/GenBank/DDBJ databases">
        <authorList>
            <person name="Corre E."/>
            <person name="Pelletier E."/>
            <person name="Niang G."/>
            <person name="Scheremetjew M."/>
            <person name="Finn R."/>
            <person name="Kale V."/>
            <person name="Holt S."/>
            <person name="Cochrane G."/>
            <person name="Meng A."/>
            <person name="Brown T."/>
            <person name="Cohen L."/>
        </authorList>
    </citation>
    <scope>NUCLEOTIDE SEQUENCE</scope>
    <source>
        <strain evidence="10">B651</strain>
    </source>
</reference>
<dbReference type="Pfam" id="PF02537">
    <property type="entry name" value="CRCB"/>
    <property type="match status" value="1"/>
</dbReference>
<keyword evidence="4 9" id="KW-0812">Transmembrane</keyword>
<protein>
    <recommendedName>
        <fullName evidence="11">Fluoride ion transporter CrcB</fullName>
    </recommendedName>
</protein>
<keyword evidence="5 9" id="KW-1133">Transmembrane helix</keyword>
<organism evidence="10">
    <name type="scientific">Leptocylindrus aporus</name>
    <dbReference type="NCBI Taxonomy" id="1398097"/>
    <lineage>
        <taxon>Eukaryota</taxon>
        <taxon>Sar</taxon>
        <taxon>Stramenopiles</taxon>
        <taxon>Ochrophyta</taxon>
        <taxon>Bacillariophyta</taxon>
        <taxon>Coscinodiscophyceae</taxon>
        <taxon>Chaetocerotophycidae</taxon>
        <taxon>Leptocylindrales</taxon>
        <taxon>Leptocylindraceae</taxon>
        <taxon>Leptocylindrus</taxon>
    </lineage>
</organism>
<gene>
    <name evidence="10" type="ORF">LDAN0322_LOCUS496</name>
</gene>
<keyword evidence="3" id="KW-1003">Cell membrane</keyword>
<comment type="function">
    <text evidence="1">Fluoride channel required for the rapid expulsion of cytoplasmic fluoride.</text>
</comment>
<evidence type="ECO:0000256" key="9">
    <source>
        <dbReference type="SAM" id="Phobius"/>
    </source>
</evidence>
<name>A0A7S0PIT1_9STRA</name>